<reference evidence="5 6" key="1">
    <citation type="submission" date="2019-11" db="EMBL/GenBank/DDBJ databases">
        <title>Comparative genomics of hydrocarbon-degrading Desulfosarcina strains.</title>
        <authorList>
            <person name="Watanabe M."/>
            <person name="Kojima H."/>
            <person name="Fukui M."/>
        </authorList>
    </citation>
    <scope>NUCLEOTIDE SEQUENCE [LARGE SCALE GENOMIC DNA]</scope>
    <source>
        <strain evidence="6">oXyS1</strain>
    </source>
</reference>
<dbReference type="Gene3D" id="3.40.50.12780">
    <property type="entry name" value="N-terminal domain of ligase-like"/>
    <property type="match status" value="1"/>
</dbReference>
<dbReference type="RefSeq" id="WP_155311735.1">
    <property type="nucleotide sequence ID" value="NZ_AP021879.1"/>
</dbReference>
<protein>
    <recommendedName>
        <fullName evidence="7">AMP-dependent synthetase</fullName>
    </recommendedName>
</protein>
<dbReference type="InterPro" id="IPR042099">
    <property type="entry name" value="ANL_N_sf"/>
</dbReference>
<feature type="domain" description="AMP-dependent synthetase/ligase" evidence="3">
    <location>
        <begin position="8"/>
        <end position="389"/>
    </location>
</feature>
<evidence type="ECO:0000259" key="3">
    <source>
        <dbReference type="Pfam" id="PF00501"/>
    </source>
</evidence>
<dbReference type="PANTHER" id="PTHR43767">
    <property type="entry name" value="LONG-CHAIN-FATTY-ACID--COA LIGASE"/>
    <property type="match status" value="1"/>
</dbReference>
<accession>A0A5K8ADR7</accession>
<dbReference type="InterPro" id="IPR025110">
    <property type="entry name" value="AMP-bd_C"/>
</dbReference>
<gene>
    <name evidence="5" type="ORF">DSCOOX_38910</name>
</gene>
<dbReference type="InterPro" id="IPR045851">
    <property type="entry name" value="AMP-bd_C_sf"/>
</dbReference>
<dbReference type="InterPro" id="IPR000873">
    <property type="entry name" value="AMP-dep_synth/lig_dom"/>
</dbReference>
<comment type="similarity">
    <text evidence="1">Belongs to the ATP-dependent AMP-binding enzyme family.</text>
</comment>
<sequence length="537" mass="59590">MLITEILSRNASQYGAEVALIERDPAGHSRREITWAAFDRQANQVARALIKRGVRKGDRVVHLMMNSLEWLPVYFGILRTGAWVVPLNFRFSAEDIEYCTTLAEATVLIFGDEFAERVARVKKALDRCVETYIFVGPDAGRPDNAESYAAVLSSGEDTDPGVAIDSGDSAALYFTSGTTGRPKAVHLTHRNLEFACQVENRHHHQTHDDNFLCIPPLYHTGAKMHWFGNFLVGAKAVILKSFQPVDILQAVSEENATIVWLLVPWAHDILIAIETGQINLVDYDLSRWRLMHIGAQPVPPALINRWKTVFPHHDYDTNYGLTECTGPGCVHLGIENTHKVGAIGVPGFGWSCMIVDFDAWINQGRLAPAPPGATGELAVRGDGVMKEYYKNPEASEATIKDGWLLTGDIARQDEDGFIWLVDRAKDVIITGGENIFPAEIESFIMDHPKVQDVAVIGYPDDRLGEIALAIVKVKPAQTLTEAEFMQFCGGLPRYTRPRKVIFADVPRSPTGKIEKPKLRKMYTGHAGVLGNNRLLMP</sequence>
<dbReference type="PANTHER" id="PTHR43767:SF1">
    <property type="entry name" value="NONRIBOSOMAL PEPTIDE SYNTHASE PES1 (EUROFUNG)-RELATED"/>
    <property type="match status" value="1"/>
</dbReference>
<keyword evidence="2" id="KW-0436">Ligase</keyword>
<dbReference type="Pfam" id="PF13193">
    <property type="entry name" value="AMP-binding_C"/>
    <property type="match status" value="1"/>
</dbReference>
<evidence type="ECO:0008006" key="7">
    <source>
        <dbReference type="Google" id="ProtNLM"/>
    </source>
</evidence>
<dbReference type="Pfam" id="PF00501">
    <property type="entry name" value="AMP-binding"/>
    <property type="match status" value="1"/>
</dbReference>
<dbReference type="InterPro" id="IPR050237">
    <property type="entry name" value="ATP-dep_AMP-bd_enzyme"/>
</dbReference>
<proteinExistence type="inferred from homology"/>
<dbReference type="EMBL" id="AP021879">
    <property type="protein sequence ID" value="BBO90711.1"/>
    <property type="molecule type" value="Genomic_DNA"/>
</dbReference>
<dbReference type="InterPro" id="IPR020845">
    <property type="entry name" value="AMP-binding_CS"/>
</dbReference>
<evidence type="ECO:0000256" key="2">
    <source>
        <dbReference type="ARBA" id="ARBA00022598"/>
    </source>
</evidence>
<dbReference type="FunFam" id="3.30.300.30:FF:000008">
    <property type="entry name" value="2,3-dihydroxybenzoate-AMP ligase"/>
    <property type="match status" value="1"/>
</dbReference>
<dbReference type="Gene3D" id="3.30.300.30">
    <property type="match status" value="1"/>
</dbReference>
<evidence type="ECO:0000313" key="5">
    <source>
        <dbReference type="EMBL" id="BBO90711.1"/>
    </source>
</evidence>
<keyword evidence="6" id="KW-1185">Reference proteome</keyword>
<dbReference type="AlphaFoldDB" id="A0A5K8ADR7"/>
<dbReference type="Proteomes" id="UP000422108">
    <property type="component" value="Chromosome"/>
</dbReference>
<dbReference type="GO" id="GO:0016878">
    <property type="term" value="F:acid-thiol ligase activity"/>
    <property type="evidence" value="ECO:0007669"/>
    <property type="project" value="UniProtKB-ARBA"/>
</dbReference>
<evidence type="ECO:0000259" key="4">
    <source>
        <dbReference type="Pfam" id="PF13193"/>
    </source>
</evidence>
<dbReference type="PROSITE" id="PS00455">
    <property type="entry name" value="AMP_BINDING"/>
    <property type="match status" value="1"/>
</dbReference>
<feature type="domain" description="AMP-binding enzyme C-terminal" evidence="4">
    <location>
        <begin position="439"/>
        <end position="512"/>
    </location>
</feature>
<evidence type="ECO:0000313" key="6">
    <source>
        <dbReference type="Proteomes" id="UP000422108"/>
    </source>
</evidence>
<evidence type="ECO:0000256" key="1">
    <source>
        <dbReference type="ARBA" id="ARBA00006432"/>
    </source>
</evidence>
<organism evidence="5 6">
    <name type="scientific">Desulfosarcina ovata subsp. ovata</name>
    <dbReference type="NCBI Taxonomy" id="2752305"/>
    <lineage>
        <taxon>Bacteria</taxon>
        <taxon>Pseudomonadati</taxon>
        <taxon>Thermodesulfobacteriota</taxon>
        <taxon>Desulfobacteria</taxon>
        <taxon>Desulfobacterales</taxon>
        <taxon>Desulfosarcinaceae</taxon>
        <taxon>Desulfosarcina</taxon>
    </lineage>
</organism>
<dbReference type="SUPFAM" id="SSF56801">
    <property type="entry name" value="Acetyl-CoA synthetase-like"/>
    <property type="match status" value="1"/>
</dbReference>
<name>A0A5K8ADR7_9BACT</name>